<proteinExistence type="predicted"/>
<evidence type="ECO:0000313" key="3">
    <source>
        <dbReference type="EMBL" id="KAF7319091.1"/>
    </source>
</evidence>
<protein>
    <recommendedName>
        <fullName evidence="2">DUF6534 domain-containing protein</fullName>
    </recommendedName>
</protein>
<organism evidence="3 4">
    <name type="scientific">Mycena chlorophos</name>
    <name type="common">Agaric fungus</name>
    <name type="synonym">Agaricus chlorophos</name>
    <dbReference type="NCBI Taxonomy" id="658473"/>
    <lineage>
        <taxon>Eukaryota</taxon>
        <taxon>Fungi</taxon>
        <taxon>Dikarya</taxon>
        <taxon>Basidiomycota</taxon>
        <taxon>Agaricomycotina</taxon>
        <taxon>Agaricomycetes</taxon>
        <taxon>Agaricomycetidae</taxon>
        <taxon>Agaricales</taxon>
        <taxon>Marasmiineae</taxon>
        <taxon>Mycenaceae</taxon>
        <taxon>Mycena</taxon>
    </lineage>
</organism>
<keyword evidence="4" id="KW-1185">Reference proteome</keyword>
<reference evidence="3" key="1">
    <citation type="submission" date="2020-05" db="EMBL/GenBank/DDBJ databases">
        <title>Mycena genomes resolve the evolution of fungal bioluminescence.</title>
        <authorList>
            <person name="Tsai I.J."/>
        </authorList>
    </citation>
    <scope>NUCLEOTIDE SEQUENCE</scope>
    <source>
        <strain evidence="3">110903Hualien_Pintung</strain>
    </source>
</reference>
<keyword evidence="1" id="KW-0472">Membrane</keyword>
<keyword evidence="1" id="KW-1133">Transmembrane helix</keyword>
<feature type="transmembrane region" description="Helical" evidence="1">
    <location>
        <begin position="212"/>
        <end position="232"/>
    </location>
</feature>
<feature type="transmembrane region" description="Helical" evidence="1">
    <location>
        <begin position="165"/>
        <end position="192"/>
    </location>
</feature>
<accession>A0A8H6TLY5</accession>
<dbReference type="EMBL" id="JACAZE010000003">
    <property type="protein sequence ID" value="KAF7319091.1"/>
    <property type="molecule type" value="Genomic_DNA"/>
</dbReference>
<evidence type="ECO:0000313" key="4">
    <source>
        <dbReference type="Proteomes" id="UP000613580"/>
    </source>
</evidence>
<dbReference type="AlphaFoldDB" id="A0A8H6TLY5"/>
<feature type="domain" description="DUF6534" evidence="2">
    <location>
        <begin position="176"/>
        <end position="263"/>
    </location>
</feature>
<dbReference type="Proteomes" id="UP000613580">
    <property type="component" value="Unassembled WGS sequence"/>
</dbReference>
<evidence type="ECO:0000259" key="2">
    <source>
        <dbReference type="Pfam" id="PF20152"/>
    </source>
</evidence>
<gene>
    <name evidence="3" type="ORF">HMN09_00245400</name>
</gene>
<dbReference type="InterPro" id="IPR045339">
    <property type="entry name" value="DUF6534"/>
</dbReference>
<dbReference type="OrthoDB" id="2535105at2759"/>
<dbReference type="Pfam" id="PF20152">
    <property type="entry name" value="DUF6534"/>
    <property type="match status" value="1"/>
</dbReference>
<dbReference type="PANTHER" id="PTHR40465">
    <property type="entry name" value="CHROMOSOME 1, WHOLE GENOME SHOTGUN SEQUENCE"/>
    <property type="match status" value="1"/>
</dbReference>
<feature type="transmembrane region" description="Helical" evidence="1">
    <location>
        <begin position="57"/>
        <end position="80"/>
    </location>
</feature>
<name>A0A8H6TLY5_MYCCL</name>
<sequence>MEMAPPASFELPVQFLNDTIGALQIGVLVSYVLLGITTTQTYVYFYRFPDDSPWVRAMVAFVWLVEIAQAAVFGFVLYYYTVIDYGDRLDVLQNAIHTVMVGFVLTGTITTLVELYFIRRIYLLSRRIFVPLFLGVLSILYLAGTLSIAGAGVKSGTWAAAEKQWGWLIFATAIVSVVVDLGIAGALVWLLLQSRNQGLAKTTNMVDQLITWSIETGVLTSLCSILILVFYHLKTQSFIWLAVLIVKSRLFSNSLLASLNSRTSLRAMTSVSIASSGPRFASMATSKTARGTDQMEMPVFRVERKLQGDMSSTGDEDCVGNIV</sequence>
<feature type="transmembrane region" description="Helical" evidence="1">
    <location>
        <begin position="20"/>
        <end position="45"/>
    </location>
</feature>
<comment type="caution">
    <text evidence="3">The sequence shown here is derived from an EMBL/GenBank/DDBJ whole genome shotgun (WGS) entry which is preliminary data.</text>
</comment>
<feature type="transmembrane region" description="Helical" evidence="1">
    <location>
        <begin position="95"/>
        <end position="117"/>
    </location>
</feature>
<evidence type="ECO:0000256" key="1">
    <source>
        <dbReference type="SAM" id="Phobius"/>
    </source>
</evidence>
<keyword evidence="1" id="KW-0812">Transmembrane</keyword>
<feature type="transmembrane region" description="Helical" evidence="1">
    <location>
        <begin position="129"/>
        <end position="153"/>
    </location>
</feature>
<dbReference type="PANTHER" id="PTHR40465:SF1">
    <property type="entry name" value="DUF6534 DOMAIN-CONTAINING PROTEIN"/>
    <property type="match status" value="1"/>
</dbReference>